<proteinExistence type="predicted"/>
<dbReference type="Proteomes" id="UP001054945">
    <property type="component" value="Unassembled WGS sequence"/>
</dbReference>
<protein>
    <submittedName>
        <fullName evidence="1">Uncharacterized protein</fullName>
    </submittedName>
</protein>
<reference evidence="1 2" key="1">
    <citation type="submission" date="2021-06" db="EMBL/GenBank/DDBJ databases">
        <title>Caerostris extrusa draft genome.</title>
        <authorList>
            <person name="Kono N."/>
            <person name="Arakawa K."/>
        </authorList>
    </citation>
    <scope>NUCLEOTIDE SEQUENCE [LARGE SCALE GENOMIC DNA]</scope>
</reference>
<sequence>MVFRQGMHEGTPPPFKMHHLRDDRTCYLWEQCPKSFLMMTDIPINEKCQVRNLNSISVEAFFIKVKCMTASVPAK</sequence>
<evidence type="ECO:0000313" key="2">
    <source>
        <dbReference type="Proteomes" id="UP001054945"/>
    </source>
</evidence>
<keyword evidence="2" id="KW-1185">Reference proteome</keyword>
<dbReference type="EMBL" id="BPLR01013209">
    <property type="protein sequence ID" value="GIY59479.1"/>
    <property type="molecule type" value="Genomic_DNA"/>
</dbReference>
<gene>
    <name evidence="1" type="ORF">CEXT_635131</name>
</gene>
<accession>A0AAV4UPJ3</accession>
<dbReference type="AlphaFoldDB" id="A0AAV4UPJ3"/>
<organism evidence="1 2">
    <name type="scientific">Caerostris extrusa</name>
    <name type="common">Bark spider</name>
    <name type="synonym">Caerostris bankana</name>
    <dbReference type="NCBI Taxonomy" id="172846"/>
    <lineage>
        <taxon>Eukaryota</taxon>
        <taxon>Metazoa</taxon>
        <taxon>Ecdysozoa</taxon>
        <taxon>Arthropoda</taxon>
        <taxon>Chelicerata</taxon>
        <taxon>Arachnida</taxon>
        <taxon>Araneae</taxon>
        <taxon>Araneomorphae</taxon>
        <taxon>Entelegynae</taxon>
        <taxon>Araneoidea</taxon>
        <taxon>Araneidae</taxon>
        <taxon>Caerostris</taxon>
    </lineage>
</organism>
<name>A0AAV4UPJ3_CAEEX</name>
<evidence type="ECO:0000313" key="1">
    <source>
        <dbReference type="EMBL" id="GIY59479.1"/>
    </source>
</evidence>
<comment type="caution">
    <text evidence="1">The sequence shown here is derived from an EMBL/GenBank/DDBJ whole genome shotgun (WGS) entry which is preliminary data.</text>
</comment>